<dbReference type="GO" id="GO:0004869">
    <property type="term" value="F:cysteine-type endopeptidase inhibitor activity"/>
    <property type="evidence" value="ECO:0007669"/>
    <property type="project" value="UniProtKB-KW"/>
</dbReference>
<feature type="signal peptide" evidence="7">
    <location>
        <begin position="1"/>
        <end position="21"/>
    </location>
</feature>
<dbReference type="PANTHER" id="PTHR46945:SF3">
    <property type="entry name" value="CYSTATIN E2"/>
    <property type="match status" value="1"/>
</dbReference>
<dbReference type="AGR" id="RGD:1597405"/>
<dbReference type="CDD" id="cd00042">
    <property type="entry name" value="CY"/>
    <property type="match status" value="1"/>
</dbReference>
<dbReference type="PANTHER" id="PTHR46945">
    <property type="entry name" value="CYSTATIN-9-LIKE"/>
    <property type="match status" value="1"/>
</dbReference>
<dbReference type="SUPFAM" id="SSF54403">
    <property type="entry name" value="Cystatin/monellin"/>
    <property type="match status" value="1"/>
</dbReference>
<dbReference type="Proteomes" id="UP000234681">
    <property type="component" value="Chromosome 3"/>
</dbReference>
<organism evidence="9">
    <name type="scientific">Rattus norvegicus</name>
    <name type="common">Rat</name>
    <dbReference type="NCBI Taxonomy" id="10116"/>
    <lineage>
        <taxon>Eukaryota</taxon>
        <taxon>Metazoa</taxon>
        <taxon>Chordata</taxon>
        <taxon>Craniata</taxon>
        <taxon>Vertebrata</taxon>
        <taxon>Euteleostomi</taxon>
        <taxon>Mammalia</taxon>
        <taxon>Eutheria</taxon>
        <taxon>Euarchontoglires</taxon>
        <taxon>Glires</taxon>
        <taxon>Rodentia</taxon>
        <taxon>Myomorpha</taxon>
        <taxon>Muroidea</taxon>
        <taxon>Muridae</taxon>
        <taxon>Murinae</taxon>
        <taxon>Rattus</taxon>
    </lineage>
</organism>
<keyword evidence="5" id="KW-0789">Thiol protease inhibitor</keyword>
<dbReference type="EMBL" id="CH474026">
    <property type="protein sequence ID" value="EDL95081.1"/>
    <property type="molecule type" value="Genomic_DNA"/>
</dbReference>
<feature type="chain" id="PRO_5039932970" evidence="7">
    <location>
        <begin position="22"/>
        <end position="133"/>
    </location>
</feature>
<dbReference type="CTD" id="77705"/>
<evidence type="ECO:0000313" key="10">
    <source>
        <dbReference type="RGD" id="1597405"/>
    </source>
</evidence>
<evidence type="ECO:0000256" key="6">
    <source>
        <dbReference type="ARBA" id="ARBA00022729"/>
    </source>
</evidence>
<keyword evidence="6 7" id="KW-0732">Signal</keyword>
<dbReference type="RefSeq" id="XP_063140643.1">
    <property type="nucleotide sequence ID" value="XM_063284573.1"/>
</dbReference>
<dbReference type="OrthoDB" id="9626110at2759"/>
<comment type="similarity">
    <text evidence="2">Belongs to the cystatin family.</text>
</comment>
<reference evidence="9" key="2">
    <citation type="submission" date="2005-09" db="EMBL/GenBank/DDBJ databases">
        <authorList>
            <person name="Mural R.J."/>
            <person name="Li P.W."/>
            <person name="Adams M.D."/>
            <person name="Amanatides P.G."/>
            <person name="Baden-Tillson H."/>
            <person name="Barnstead M."/>
            <person name="Chin S.H."/>
            <person name="Dew I."/>
            <person name="Evans C.A."/>
            <person name="Ferriera S."/>
            <person name="Flanigan M."/>
            <person name="Fosler C."/>
            <person name="Glodek A."/>
            <person name="Gu Z."/>
            <person name="Holt R.A."/>
            <person name="Jennings D."/>
            <person name="Kraft C.L."/>
            <person name="Lu F."/>
            <person name="Nguyen T."/>
            <person name="Nusskern D.R."/>
            <person name="Pfannkoch C.M."/>
            <person name="Sitter C."/>
            <person name="Sutton G.G."/>
            <person name="Venter J.C."/>
            <person name="Wang Z."/>
            <person name="Woodage T."/>
            <person name="Zheng X.H."/>
            <person name="Zhong F."/>
        </authorList>
    </citation>
    <scope>NUCLEOTIDE SEQUENCE</scope>
    <source>
        <strain evidence="9">BN</strain>
    </source>
</reference>
<dbReference type="AlphaFoldDB" id="A6K7D8"/>
<evidence type="ECO:0000313" key="9">
    <source>
        <dbReference type="EMBL" id="EDL95081.1"/>
    </source>
</evidence>
<dbReference type="Pfam" id="PF00031">
    <property type="entry name" value="Cystatin"/>
    <property type="match status" value="1"/>
</dbReference>
<dbReference type="RGD" id="1597405">
    <property type="gene designation" value="Cstdc2"/>
</dbReference>
<protein>
    <submittedName>
        <fullName evidence="9">RCG27481</fullName>
    </submittedName>
</protein>
<dbReference type="RefSeq" id="NP_001102992.1">
    <property type="nucleotide sequence ID" value="NM_001109522.1"/>
</dbReference>
<dbReference type="GeneID" id="689081"/>
<dbReference type="OMA" id="LKMTCSE"/>
<evidence type="ECO:0000259" key="8">
    <source>
        <dbReference type="Pfam" id="PF00031"/>
    </source>
</evidence>
<accession>A6K7D8</accession>
<dbReference type="InterPro" id="IPR000010">
    <property type="entry name" value="Cystatin_dom"/>
</dbReference>
<dbReference type="InterPro" id="IPR046350">
    <property type="entry name" value="Cystatin_sf"/>
</dbReference>
<dbReference type="SMR" id="A6K7D8"/>
<evidence type="ECO:0000256" key="2">
    <source>
        <dbReference type="ARBA" id="ARBA00009403"/>
    </source>
</evidence>
<dbReference type="RefSeq" id="XP_063140644.1">
    <property type="nucleotide sequence ID" value="XM_063284574.1"/>
</dbReference>
<dbReference type="GO" id="GO:0005576">
    <property type="term" value="C:extracellular region"/>
    <property type="evidence" value="ECO:0007669"/>
    <property type="project" value="UniProtKB-SubCell"/>
</dbReference>
<keyword evidence="3" id="KW-0964">Secreted</keyword>
<evidence type="ECO:0000256" key="4">
    <source>
        <dbReference type="ARBA" id="ARBA00022690"/>
    </source>
</evidence>
<evidence type="ECO:0000256" key="7">
    <source>
        <dbReference type="SAM" id="SignalP"/>
    </source>
</evidence>
<feature type="domain" description="Cystatin" evidence="8">
    <location>
        <begin position="40"/>
        <end position="113"/>
    </location>
</feature>
<reference evidence="9" key="1">
    <citation type="journal article" date="2005" name="Genome Res.">
        <title>Gene and alternative splicing annotation with AIR.</title>
        <authorList>
            <person name="Florea L."/>
            <person name="Di Francesco V."/>
            <person name="Miller J."/>
            <person name="Turner R."/>
            <person name="Yao A."/>
            <person name="Harris M."/>
            <person name="Walenz B."/>
            <person name="Mobarry C."/>
            <person name="Merkulov G.V."/>
            <person name="Charlab R."/>
            <person name="Dew I."/>
            <person name="Deng Z."/>
            <person name="Istrail S."/>
            <person name="Li P."/>
            <person name="Sutton G."/>
        </authorList>
    </citation>
    <scope>NUCLEOTIDE SEQUENCE</scope>
    <source>
        <strain evidence="9">BN</strain>
    </source>
</reference>
<sequence length="133" mass="15361">MALLWTILLTLLGIYIQGAHTWCSETDKLYIDQAVSDPDTVKFALSEFNKQSKDEYAYRLIHIMSFFKVQEEPPQTFFMKLRLTRTICKKFEKSLDTCPLPELEYVLICSFSISSPGSKQFNLLKMTCSEGLL</sequence>
<keyword evidence="4" id="KW-0646">Protease inhibitor</keyword>
<dbReference type="Gene3D" id="3.10.450.10">
    <property type="match status" value="1"/>
</dbReference>
<dbReference type="KEGG" id="rno:689081"/>
<evidence type="ECO:0000256" key="1">
    <source>
        <dbReference type="ARBA" id="ARBA00004613"/>
    </source>
</evidence>
<proteinExistence type="inferred from homology"/>
<name>A6K7D8_RAT</name>
<evidence type="ECO:0000256" key="5">
    <source>
        <dbReference type="ARBA" id="ARBA00022704"/>
    </source>
</evidence>
<dbReference type="RefSeq" id="XP_006235226.1">
    <property type="nucleotide sequence ID" value="XM_006235164.5"/>
</dbReference>
<dbReference type="RefSeq" id="XP_038961803.1">
    <property type="nucleotide sequence ID" value="XM_039105875.2"/>
</dbReference>
<evidence type="ECO:0000256" key="3">
    <source>
        <dbReference type="ARBA" id="ARBA00022525"/>
    </source>
</evidence>
<gene>
    <name evidence="10" type="primary">Cstdc2</name>
    <name evidence="9" type="ORF">rCG_27481</name>
</gene>
<comment type="subcellular location">
    <subcellularLocation>
        <location evidence="1">Secreted</location>
    </subcellularLocation>
</comment>
<dbReference type="InterPro" id="IPR043250">
    <property type="entry name" value="CST9-like"/>
</dbReference>